<protein>
    <submittedName>
        <fullName evidence="2">Uncharacterized protein</fullName>
    </submittedName>
</protein>
<feature type="compositionally biased region" description="Polar residues" evidence="1">
    <location>
        <begin position="56"/>
        <end position="68"/>
    </location>
</feature>
<sequence length="68" mass="7234">MTRLTSVKGLDSRVILDSTRLGTRWCVTSLNVGALLCGTPPPMTQLGALHSDQSSRDTTVPDFSSALT</sequence>
<feature type="region of interest" description="Disordered" evidence="1">
    <location>
        <begin position="47"/>
        <end position="68"/>
    </location>
</feature>
<evidence type="ECO:0000256" key="1">
    <source>
        <dbReference type="SAM" id="MobiDB-lite"/>
    </source>
</evidence>
<gene>
    <name evidence="2" type="ORF">TTEB3V08_LOCUS3780</name>
</gene>
<name>A0A7R9FLD5_9NEOP</name>
<accession>A0A7R9FLD5</accession>
<dbReference type="EMBL" id="OE001009">
    <property type="protein sequence ID" value="CAD7455722.1"/>
    <property type="molecule type" value="Genomic_DNA"/>
</dbReference>
<proteinExistence type="predicted"/>
<reference evidence="2" key="1">
    <citation type="submission" date="2020-11" db="EMBL/GenBank/DDBJ databases">
        <authorList>
            <person name="Tran Van P."/>
        </authorList>
    </citation>
    <scope>NUCLEOTIDE SEQUENCE</scope>
</reference>
<organism evidence="2">
    <name type="scientific">Timema tahoe</name>
    <dbReference type="NCBI Taxonomy" id="61484"/>
    <lineage>
        <taxon>Eukaryota</taxon>
        <taxon>Metazoa</taxon>
        <taxon>Ecdysozoa</taxon>
        <taxon>Arthropoda</taxon>
        <taxon>Hexapoda</taxon>
        <taxon>Insecta</taxon>
        <taxon>Pterygota</taxon>
        <taxon>Neoptera</taxon>
        <taxon>Polyneoptera</taxon>
        <taxon>Phasmatodea</taxon>
        <taxon>Timematodea</taxon>
        <taxon>Timematoidea</taxon>
        <taxon>Timematidae</taxon>
        <taxon>Timema</taxon>
    </lineage>
</organism>
<dbReference type="AlphaFoldDB" id="A0A7R9FLD5"/>
<evidence type="ECO:0000313" key="2">
    <source>
        <dbReference type="EMBL" id="CAD7455722.1"/>
    </source>
</evidence>